<accession>K9W6W8</accession>
<dbReference type="AlphaFoldDB" id="K9W6W8"/>
<organism evidence="1 2">
    <name type="scientific">Allocoleopsis franciscana PCC 7113</name>
    <dbReference type="NCBI Taxonomy" id="1173027"/>
    <lineage>
        <taxon>Bacteria</taxon>
        <taxon>Bacillati</taxon>
        <taxon>Cyanobacteriota</taxon>
        <taxon>Cyanophyceae</taxon>
        <taxon>Coleofasciculales</taxon>
        <taxon>Coleofasciculaceae</taxon>
        <taxon>Allocoleopsis</taxon>
        <taxon>Allocoleopsis franciscana</taxon>
    </lineage>
</organism>
<name>K9W6W8_9CYAN</name>
<evidence type="ECO:0000313" key="1">
    <source>
        <dbReference type="EMBL" id="AFZ16100.1"/>
    </source>
</evidence>
<keyword evidence="2" id="KW-1185">Reference proteome</keyword>
<dbReference type="RefSeq" id="WP_015180264.1">
    <property type="nucleotide sequence ID" value="NC_019738.1"/>
</dbReference>
<proteinExistence type="predicted"/>
<gene>
    <name evidence="1" type="ORF">Mic7113_0163</name>
</gene>
<dbReference type="HOGENOM" id="CLU_3045416_0_0_3"/>
<dbReference type="KEGG" id="mic:Mic7113_0163"/>
<reference evidence="1 2" key="1">
    <citation type="submission" date="2012-06" db="EMBL/GenBank/DDBJ databases">
        <title>Finished chromosome of genome of Microcoleus sp. PCC 7113.</title>
        <authorList>
            <consortium name="US DOE Joint Genome Institute"/>
            <person name="Gugger M."/>
            <person name="Coursin T."/>
            <person name="Rippka R."/>
            <person name="Tandeau De Marsac N."/>
            <person name="Huntemann M."/>
            <person name="Wei C.-L."/>
            <person name="Han J."/>
            <person name="Detter J.C."/>
            <person name="Han C."/>
            <person name="Tapia R."/>
            <person name="Chen A."/>
            <person name="Kyrpides N."/>
            <person name="Mavromatis K."/>
            <person name="Markowitz V."/>
            <person name="Szeto E."/>
            <person name="Ivanova N."/>
            <person name="Pagani I."/>
            <person name="Pati A."/>
            <person name="Goodwin L."/>
            <person name="Nordberg H.P."/>
            <person name="Cantor M.N."/>
            <person name="Hua S.X."/>
            <person name="Woyke T."/>
            <person name="Kerfeld C.A."/>
        </authorList>
    </citation>
    <scope>NUCLEOTIDE SEQUENCE [LARGE SCALE GENOMIC DNA]</scope>
    <source>
        <strain evidence="1 2">PCC 7113</strain>
    </source>
</reference>
<dbReference type="Proteomes" id="UP000010471">
    <property type="component" value="Chromosome"/>
</dbReference>
<dbReference type="STRING" id="1173027.Mic7113_0163"/>
<sequence>MKPSVNLFTRQVPPILLVLSLLSGGVVYKDGQREISIWLSRPLEQLQLPADTQK</sequence>
<protein>
    <submittedName>
        <fullName evidence="1">Uncharacterized protein</fullName>
    </submittedName>
</protein>
<dbReference type="EMBL" id="CP003630">
    <property type="protein sequence ID" value="AFZ16100.1"/>
    <property type="molecule type" value="Genomic_DNA"/>
</dbReference>
<evidence type="ECO:0000313" key="2">
    <source>
        <dbReference type="Proteomes" id="UP000010471"/>
    </source>
</evidence>